<feature type="transmembrane region" description="Helical" evidence="1">
    <location>
        <begin position="6"/>
        <end position="31"/>
    </location>
</feature>
<keyword evidence="1" id="KW-0812">Transmembrane</keyword>
<evidence type="ECO:0000256" key="1">
    <source>
        <dbReference type="SAM" id="Phobius"/>
    </source>
</evidence>
<dbReference type="Proteomes" id="UP000591941">
    <property type="component" value="Unassembled WGS sequence"/>
</dbReference>
<comment type="caution">
    <text evidence="2">The sequence shown here is derived from an EMBL/GenBank/DDBJ whole genome shotgun (WGS) entry which is preliminary data.</text>
</comment>
<keyword evidence="1" id="KW-0472">Membrane</keyword>
<protein>
    <submittedName>
        <fullName evidence="2">Uncharacterized protein</fullName>
    </submittedName>
</protein>
<proteinExistence type="predicted"/>
<evidence type="ECO:0000313" key="3">
    <source>
        <dbReference type="Proteomes" id="UP000591941"/>
    </source>
</evidence>
<reference evidence="2 3" key="1">
    <citation type="submission" date="2020-08" db="EMBL/GenBank/DDBJ databases">
        <title>Genomic Encyclopedia of Type Strains, Phase IV (KMG-IV): sequencing the most valuable type-strain genomes for metagenomic binning, comparative biology and taxonomic classification.</title>
        <authorList>
            <person name="Goeker M."/>
        </authorList>
    </citation>
    <scope>NUCLEOTIDE SEQUENCE [LARGE SCALE GENOMIC DNA]</scope>
    <source>
        <strain evidence="2 3">DSM 21255</strain>
    </source>
</reference>
<sequence>MGVFLRAAFFLSLLRLALYFIAGIGIVYAIAKWLHRR</sequence>
<keyword evidence="1" id="KW-1133">Transmembrane helix</keyword>
<keyword evidence="3" id="KW-1185">Reference proteome</keyword>
<gene>
    <name evidence="2" type="ORF">HNR45_000898</name>
</gene>
<evidence type="ECO:0000313" key="2">
    <source>
        <dbReference type="EMBL" id="MBB6477865.1"/>
    </source>
</evidence>
<accession>A0A841R1V4</accession>
<dbReference type="EMBL" id="JACHHI010000003">
    <property type="protein sequence ID" value="MBB6477865.1"/>
    <property type="molecule type" value="Genomic_DNA"/>
</dbReference>
<name>A0A841R1V4_9FIRM</name>
<organism evidence="2 3">
    <name type="scientific">Negativicoccus succinicivorans</name>
    <dbReference type="NCBI Taxonomy" id="620903"/>
    <lineage>
        <taxon>Bacteria</taxon>
        <taxon>Bacillati</taxon>
        <taxon>Bacillota</taxon>
        <taxon>Negativicutes</taxon>
        <taxon>Veillonellales</taxon>
        <taxon>Veillonellaceae</taxon>
        <taxon>Negativicoccus</taxon>
    </lineage>
</organism>
<dbReference type="AlphaFoldDB" id="A0A841R1V4"/>